<protein>
    <submittedName>
        <fullName evidence="3">Uncharacterized protein</fullName>
    </submittedName>
</protein>
<organism evidence="3 4">
    <name type="scientific">Lupinus albus</name>
    <name type="common">White lupine</name>
    <name type="synonym">Lupinus termis</name>
    <dbReference type="NCBI Taxonomy" id="3870"/>
    <lineage>
        <taxon>Eukaryota</taxon>
        <taxon>Viridiplantae</taxon>
        <taxon>Streptophyta</taxon>
        <taxon>Embryophyta</taxon>
        <taxon>Tracheophyta</taxon>
        <taxon>Spermatophyta</taxon>
        <taxon>Magnoliopsida</taxon>
        <taxon>eudicotyledons</taxon>
        <taxon>Gunneridae</taxon>
        <taxon>Pentapetalae</taxon>
        <taxon>rosids</taxon>
        <taxon>fabids</taxon>
        <taxon>Fabales</taxon>
        <taxon>Fabaceae</taxon>
        <taxon>Papilionoideae</taxon>
        <taxon>50 kb inversion clade</taxon>
        <taxon>genistoids sensu lato</taxon>
        <taxon>core genistoids</taxon>
        <taxon>Genisteae</taxon>
        <taxon>Lupinus</taxon>
    </lineage>
</organism>
<evidence type="ECO:0000256" key="1">
    <source>
        <dbReference type="SAM" id="MobiDB-lite"/>
    </source>
</evidence>
<evidence type="ECO:0000256" key="2">
    <source>
        <dbReference type="SAM" id="Phobius"/>
    </source>
</evidence>
<dbReference type="Proteomes" id="UP000447434">
    <property type="component" value="Chromosome 21"/>
</dbReference>
<dbReference type="AlphaFoldDB" id="A0A6A4NUU0"/>
<proteinExistence type="predicted"/>
<gene>
    <name evidence="3" type="ORF">Lalb_Chr21g0319051</name>
</gene>
<name>A0A6A4NUU0_LUPAL</name>
<keyword evidence="2" id="KW-1133">Transmembrane helix</keyword>
<keyword evidence="2" id="KW-0812">Transmembrane</keyword>
<evidence type="ECO:0000313" key="3">
    <source>
        <dbReference type="EMBL" id="KAE9590388.1"/>
    </source>
</evidence>
<evidence type="ECO:0000313" key="4">
    <source>
        <dbReference type="Proteomes" id="UP000447434"/>
    </source>
</evidence>
<feature type="compositionally biased region" description="Basic and acidic residues" evidence="1">
    <location>
        <begin position="37"/>
        <end position="48"/>
    </location>
</feature>
<feature type="region of interest" description="Disordered" evidence="1">
    <location>
        <begin position="37"/>
        <end position="67"/>
    </location>
</feature>
<sequence length="67" mass="7585">MVILHHLIDFLKTKYFLHLVSPSIIVLTIKGVMNADSKEKEKKAKEENQQVDQGELVTQLGRGPAKK</sequence>
<keyword evidence="4" id="KW-1185">Reference proteome</keyword>
<keyword evidence="2" id="KW-0472">Membrane</keyword>
<feature type="transmembrane region" description="Helical" evidence="2">
    <location>
        <begin position="15"/>
        <end position="33"/>
    </location>
</feature>
<accession>A0A6A4NUU0</accession>
<dbReference type="EMBL" id="WOCE01000021">
    <property type="protein sequence ID" value="KAE9590388.1"/>
    <property type="molecule type" value="Genomic_DNA"/>
</dbReference>
<reference evidence="4" key="1">
    <citation type="journal article" date="2020" name="Nat. Commun.">
        <title>Genome sequence of the cluster root forming white lupin.</title>
        <authorList>
            <person name="Hufnagel B."/>
            <person name="Marques A."/>
            <person name="Soriano A."/>
            <person name="Marques L."/>
            <person name="Divol F."/>
            <person name="Doumas P."/>
            <person name="Sallet E."/>
            <person name="Mancinotti D."/>
            <person name="Carrere S."/>
            <person name="Marande W."/>
            <person name="Arribat S."/>
            <person name="Keller J."/>
            <person name="Huneau C."/>
            <person name="Blein T."/>
            <person name="Aime D."/>
            <person name="Laguerre M."/>
            <person name="Taylor J."/>
            <person name="Schubert V."/>
            <person name="Nelson M."/>
            <person name="Geu-Flores F."/>
            <person name="Crespi M."/>
            <person name="Gallardo-Guerrero K."/>
            <person name="Delaux P.-M."/>
            <person name="Salse J."/>
            <person name="Berges H."/>
            <person name="Guyot R."/>
            <person name="Gouzy J."/>
            <person name="Peret B."/>
        </authorList>
    </citation>
    <scope>NUCLEOTIDE SEQUENCE [LARGE SCALE GENOMIC DNA]</scope>
    <source>
        <strain evidence="4">cv. Amiga</strain>
    </source>
</reference>
<comment type="caution">
    <text evidence="3">The sequence shown here is derived from an EMBL/GenBank/DDBJ whole genome shotgun (WGS) entry which is preliminary data.</text>
</comment>